<evidence type="ECO:0000313" key="8">
    <source>
        <dbReference type="Proteomes" id="UP000825002"/>
    </source>
</evidence>
<sequence length="375" mass="40041">TAGTSSVGVKCCRPASLCRVAHSMANVAMTNSTILPHSPGATYDGTTRMCVGGVGHNVAAAMALLGARPRFVSIVGTDALGAWTLQDMANSHGLDTKGVLSTNHHATPSACVVIDATNGECQYVIASMEAIRHLDVNHLDKYAEAIRVAPLVVLDANLSPSVAVRLLSECRTHNVPVLLEPTDVSRCGPFVEFVLKQHQLHDAVTFATPNEHELRTLMAHFDQSAADSQRFIECLARQLMQHHMVGLRVLVVTLGARGAHVFARVPNNNANAEKVIEQNCVDQLRVLTDTCAHTQQVNNSTIVDAHYSPEPFEGSGNKLIVSVSGAGDSFAGAFAVSTMNNCTLGECVRNGFSAARATLQSELTVSLDLTQHNKY</sequence>
<dbReference type="InterPro" id="IPR002139">
    <property type="entry name" value="Ribo/fructo_kinase"/>
</dbReference>
<protein>
    <submittedName>
        <fullName evidence="7">Ribokinase</fullName>
    </submittedName>
</protein>
<comment type="caution">
    <text evidence="7">The sequence shown here is derived from an EMBL/GenBank/DDBJ whole genome shotgun (WGS) entry which is preliminary data.</text>
</comment>
<proteinExistence type="inferred from homology"/>
<name>A0ABQ7S9D7_9ACAR</name>
<dbReference type="InterPro" id="IPR011611">
    <property type="entry name" value="PfkB_dom"/>
</dbReference>
<accession>A0ABQ7S9D7</accession>
<dbReference type="PROSITE" id="PS00584">
    <property type="entry name" value="PFKB_KINASES_2"/>
    <property type="match status" value="1"/>
</dbReference>
<feature type="non-terminal residue" evidence="7">
    <location>
        <position position="1"/>
    </location>
</feature>
<evidence type="ECO:0000256" key="5">
    <source>
        <dbReference type="RuleBase" id="RU003704"/>
    </source>
</evidence>
<feature type="domain" description="Carbohydrate kinase PfkB" evidence="6">
    <location>
        <begin position="42"/>
        <end position="282"/>
    </location>
</feature>
<dbReference type="Gene3D" id="3.40.1190.20">
    <property type="match status" value="1"/>
</dbReference>
<dbReference type="EMBL" id="JAIFTH010000261">
    <property type="protein sequence ID" value="KAG9510012.1"/>
    <property type="molecule type" value="Genomic_DNA"/>
</dbReference>
<comment type="similarity">
    <text evidence="1 5">Belongs to the carbohydrate kinase PfkB family.</text>
</comment>
<keyword evidence="2 5" id="KW-0808">Transferase</keyword>
<organism evidence="7 8">
    <name type="scientific">Fragariocoptes setiger</name>
    <dbReference type="NCBI Taxonomy" id="1670756"/>
    <lineage>
        <taxon>Eukaryota</taxon>
        <taxon>Metazoa</taxon>
        <taxon>Ecdysozoa</taxon>
        <taxon>Arthropoda</taxon>
        <taxon>Chelicerata</taxon>
        <taxon>Arachnida</taxon>
        <taxon>Acari</taxon>
        <taxon>Acariformes</taxon>
        <taxon>Trombidiformes</taxon>
        <taxon>Prostigmata</taxon>
        <taxon>Eupodina</taxon>
        <taxon>Eriophyoidea</taxon>
        <taxon>Phytoptidae</taxon>
        <taxon>Fragariocoptes</taxon>
    </lineage>
</organism>
<feature type="domain" description="Carbohydrate kinase PfkB" evidence="6">
    <location>
        <begin position="320"/>
        <end position="365"/>
    </location>
</feature>
<keyword evidence="8" id="KW-1185">Reference proteome</keyword>
<gene>
    <name evidence="7" type="primary">RBSK</name>
    <name evidence="7" type="ORF">GZH46_01458</name>
</gene>
<dbReference type="SUPFAM" id="SSF53613">
    <property type="entry name" value="Ribokinase-like"/>
    <property type="match status" value="1"/>
</dbReference>
<keyword evidence="3" id="KW-0479">Metal-binding</keyword>
<dbReference type="PANTHER" id="PTHR42909">
    <property type="entry name" value="ZGC:136858"/>
    <property type="match status" value="1"/>
</dbReference>
<evidence type="ECO:0000256" key="4">
    <source>
        <dbReference type="ARBA" id="ARBA00022777"/>
    </source>
</evidence>
<evidence type="ECO:0000259" key="6">
    <source>
        <dbReference type="Pfam" id="PF00294"/>
    </source>
</evidence>
<dbReference type="InterPro" id="IPR029056">
    <property type="entry name" value="Ribokinase-like"/>
</dbReference>
<dbReference type="Pfam" id="PF00294">
    <property type="entry name" value="PfkB"/>
    <property type="match status" value="2"/>
</dbReference>
<reference evidence="7 8" key="1">
    <citation type="submission" date="2020-10" db="EMBL/GenBank/DDBJ databases">
        <authorList>
            <person name="Klimov P.B."/>
            <person name="Dyachkov S.M."/>
            <person name="Chetverikov P.E."/>
        </authorList>
    </citation>
    <scope>NUCLEOTIDE SEQUENCE [LARGE SCALE GENOMIC DNA]</scope>
    <source>
        <strain evidence="7">BMOC 18-1129-001#AD2665</strain>
        <tissue evidence="7">Entire mites</tissue>
    </source>
</reference>
<evidence type="ECO:0000256" key="2">
    <source>
        <dbReference type="ARBA" id="ARBA00022679"/>
    </source>
</evidence>
<dbReference type="PANTHER" id="PTHR42909:SF1">
    <property type="entry name" value="CARBOHYDRATE KINASE PFKB DOMAIN-CONTAINING PROTEIN"/>
    <property type="match status" value="1"/>
</dbReference>
<keyword evidence="4 5" id="KW-0418">Kinase</keyword>
<dbReference type="InterPro" id="IPR002173">
    <property type="entry name" value="Carboh/pur_kinase_PfkB_CS"/>
</dbReference>
<evidence type="ECO:0000313" key="7">
    <source>
        <dbReference type="EMBL" id="KAG9510012.1"/>
    </source>
</evidence>
<dbReference type="Proteomes" id="UP000825002">
    <property type="component" value="Unassembled WGS sequence"/>
</dbReference>
<dbReference type="PRINTS" id="PR00990">
    <property type="entry name" value="RIBOKINASE"/>
</dbReference>
<dbReference type="PROSITE" id="PS00583">
    <property type="entry name" value="PFKB_KINASES_1"/>
    <property type="match status" value="1"/>
</dbReference>
<evidence type="ECO:0000256" key="1">
    <source>
        <dbReference type="ARBA" id="ARBA00010688"/>
    </source>
</evidence>
<evidence type="ECO:0000256" key="3">
    <source>
        <dbReference type="ARBA" id="ARBA00022723"/>
    </source>
</evidence>